<dbReference type="Pfam" id="PF13660">
    <property type="entry name" value="DUF4147"/>
    <property type="match status" value="1"/>
</dbReference>
<dbReference type="PANTHER" id="PTHR12227:SF0">
    <property type="entry name" value="GLYCERATE KINASE"/>
    <property type="match status" value="1"/>
</dbReference>
<dbReference type="GO" id="GO:0008887">
    <property type="term" value="F:glycerate kinase activity"/>
    <property type="evidence" value="ECO:0007669"/>
    <property type="project" value="InterPro"/>
</dbReference>
<protein>
    <submittedName>
        <fullName evidence="7">Glycerate 2-kinase</fullName>
        <ecNumber evidence="7">2.7.1.165</ecNumber>
    </submittedName>
</protein>
<dbReference type="GO" id="GO:0005737">
    <property type="term" value="C:cytoplasm"/>
    <property type="evidence" value="ECO:0007669"/>
    <property type="project" value="TreeGrafter"/>
</dbReference>
<dbReference type="SUPFAM" id="SSF82544">
    <property type="entry name" value="GckA/TtuD-like"/>
    <property type="match status" value="1"/>
</dbReference>
<evidence type="ECO:0000256" key="4">
    <source>
        <dbReference type="ARBA" id="ARBA00022840"/>
    </source>
</evidence>
<evidence type="ECO:0000256" key="2">
    <source>
        <dbReference type="ARBA" id="ARBA00022741"/>
    </source>
</evidence>
<dbReference type="Pfam" id="PF05161">
    <property type="entry name" value="MOFRL"/>
    <property type="match status" value="1"/>
</dbReference>
<evidence type="ECO:0000259" key="6">
    <source>
        <dbReference type="Pfam" id="PF13660"/>
    </source>
</evidence>
<dbReference type="PANTHER" id="PTHR12227">
    <property type="entry name" value="GLYCERATE KINASE"/>
    <property type="match status" value="1"/>
</dbReference>
<proteinExistence type="predicted"/>
<evidence type="ECO:0000256" key="1">
    <source>
        <dbReference type="ARBA" id="ARBA00022679"/>
    </source>
</evidence>
<name>A0A445N471_9BACT</name>
<keyword evidence="2" id="KW-0547">Nucleotide-binding</keyword>
<evidence type="ECO:0000259" key="5">
    <source>
        <dbReference type="Pfam" id="PF05161"/>
    </source>
</evidence>
<dbReference type="EC" id="2.7.1.165" evidence="7"/>
<dbReference type="AlphaFoldDB" id="A0A445N471"/>
<organism evidence="7">
    <name type="scientific">uncultured Desulfobacterium sp</name>
    <dbReference type="NCBI Taxonomy" id="201089"/>
    <lineage>
        <taxon>Bacteria</taxon>
        <taxon>Pseudomonadati</taxon>
        <taxon>Thermodesulfobacteriota</taxon>
        <taxon>Desulfobacteria</taxon>
        <taxon>Desulfobacterales</taxon>
        <taxon>Desulfobacteriaceae</taxon>
        <taxon>Desulfobacterium</taxon>
        <taxon>environmental samples</taxon>
    </lineage>
</organism>
<keyword evidence="3 7" id="KW-0418">Kinase</keyword>
<gene>
    <name evidence="7" type="primary">gck</name>
    <name evidence="7" type="ORF">PITCH_A980005</name>
</gene>
<dbReference type="InterPro" id="IPR039760">
    <property type="entry name" value="MOFRL_protein"/>
</dbReference>
<dbReference type="InterPro" id="IPR007835">
    <property type="entry name" value="MOFRL"/>
</dbReference>
<dbReference type="FunFam" id="3.40.1480.10:FF:000002">
    <property type="entry name" value="Glycerate kinase"/>
    <property type="match status" value="1"/>
</dbReference>
<dbReference type="EMBL" id="OJIN01000245">
    <property type="protein sequence ID" value="SPD76491.1"/>
    <property type="molecule type" value="Genomic_DNA"/>
</dbReference>
<dbReference type="Gene3D" id="3.40.50.10180">
    <property type="entry name" value="Glycerate kinase, MOFRL-like N-terminal domain"/>
    <property type="match status" value="1"/>
</dbReference>
<feature type="domain" description="MOFRL-associated" evidence="6">
    <location>
        <begin position="11"/>
        <end position="251"/>
    </location>
</feature>
<dbReference type="GO" id="GO:0005524">
    <property type="term" value="F:ATP binding"/>
    <property type="evidence" value="ECO:0007669"/>
    <property type="project" value="UniProtKB-KW"/>
</dbReference>
<dbReference type="FunFam" id="3.40.50.10180:FF:000001">
    <property type="entry name" value="Glycerate kinase"/>
    <property type="match status" value="1"/>
</dbReference>
<evidence type="ECO:0000256" key="3">
    <source>
        <dbReference type="ARBA" id="ARBA00022777"/>
    </source>
</evidence>
<sequence>MIELNSIRSEAKEIFAAGVEAVDPYKAIKSLVLVKRNLLVLGTEDEGTVTFDLGKYDRIFVVGAGKATAPMAKAIEELLGEKIHSGLIVVKYGFTTNLMRTEIIEAAHPVPDHNGVRGSRMILDILQEAGPRDLIISLISGGGSALLCQPSGDITLEEKQSVTRMLLACGATIYEINATRKHISACKGGQMARAAYPATVINLMLSDVVGDMVDVIASGPFTPDPSTFIDALGIFEKYNLKDIPENIRRHIRAGVNEDIQETPKEGDPIFELVHNLIVGSNILALKAAEKKATALGYNSLILSSMIEGETRYAAMFHTAIAKEILKTGRPISPPACIISGGETTVTIHGNGLGGRNQEFCLAAAIEISGLPHRVVIFSAGTDGNDGPTDAAGAIADPLTVKRGKDAGLNAIDYLNNNDSYHFLKKTEDLLITGPTNTNVMDVRLILVR</sequence>
<dbReference type="InterPro" id="IPR025286">
    <property type="entry name" value="MOFRL_assoc_dom"/>
</dbReference>
<accession>A0A445N471</accession>
<reference evidence="7" key="1">
    <citation type="submission" date="2018-01" db="EMBL/GenBank/DDBJ databases">
        <authorList>
            <person name="Regsiter A."/>
            <person name="William W."/>
        </authorList>
    </citation>
    <scope>NUCLEOTIDE SEQUENCE</scope>
    <source>
        <strain evidence="7">TRIP AH-1</strain>
    </source>
</reference>
<keyword evidence="4" id="KW-0067">ATP-binding</keyword>
<dbReference type="InterPro" id="IPR037035">
    <property type="entry name" value="GK-like_C_sf"/>
</dbReference>
<dbReference type="InterPro" id="IPR038614">
    <property type="entry name" value="GK_N_sf"/>
</dbReference>
<keyword evidence="1 7" id="KW-0808">Transferase</keyword>
<evidence type="ECO:0000313" key="7">
    <source>
        <dbReference type="EMBL" id="SPD76491.1"/>
    </source>
</evidence>
<dbReference type="GO" id="GO:0043798">
    <property type="term" value="F:glycerate 2-kinase activity"/>
    <property type="evidence" value="ECO:0007669"/>
    <property type="project" value="UniProtKB-EC"/>
</dbReference>
<dbReference type="Gene3D" id="3.40.1480.10">
    <property type="entry name" value="MOFRL domain"/>
    <property type="match status" value="1"/>
</dbReference>
<feature type="domain" description="MOFRL" evidence="5">
    <location>
        <begin position="335"/>
        <end position="441"/>
    </location>
</feature>